<accession>A0AAN7LL00</accession>
<evidence type="ECO:0000313" key="2">
    <source>
        <dbReference type="Proteomes" id="UP001346149"/>
    </source>
</evidence>
<proteinExistence type="predicted"/>
<comment type="caution">
    <text evidence="1">The sequence shown here is derived from an EMBL/GenBank/DDBJ whole genome shotgun (WGS) entry which is preliminary data.</text>
</comment>
<organism evidence="1 2">
    <name type="scientific">Trapa natans</name>
    <name type="common">Water chestnut</name>
    <dbReference type="NCBI Taxonomy" id="22666"/>
    <lineage>
        <taxon>Eukaryota</taxon>
        <taxon>Viridiplantae</taxon>
        <taxon>Streptophyta</taxon>
        <taxon>Embryophyta</taxon>
        <taxon>Tracheophyta</taxon>
        <taxon>Spermatophyta</taxon>
        <taxon>Magnoliopsida</taxon>
        <taxon>eudicotyledons</taxon>
        <taxon>Gunneridae</taxon>
        <taxon>Pentapetalae</taxon>
        <taxon>rosids</taxon>
        <taxon>malvids</taxon>
        <taxon>Myrtales</taxon>
        <taxon>Lythraceae</taxon>
        <taxon>Trapa</taxon>
    </lineage>
</organism>
<name>A0AAN7LL00_TRANT</name>
<evidence type="ECO:0000313" key="1">
    <source>
        <dbReference type="EMBL" id="KAK4782092.1"/>
    </source>
</evidence>
<dbReference type="EMBL" id="JAXQNO010000016">
    <property type="protein sequence ID" value="KAK4782092.1"/>
    <property type="molecule type" value="Genomic_DNA"/>
</dbReference>
<dbReference type="Proteomes" id="UP001346149">
    <property type="component" value="Unassembled WGS sequence"/>
</dbReference>
<keyword evidence="2" id="KW-1185">Reference proteome</keyword>
<sequence>MDRDGQLRYRLESCTKFGQNSIEEEAEQVVAVVDIFLHNGCGGLGLISSAFTFHTRQQSLQLKVKVEACMKFYSKEVA</sequence>
<reference evidence="1 2" key="1">
    <citation type="journal article" date="2023" name="Hortic Res">
        <title>Pangenome of water caltrop reveals structural variations and asymmetric subgenome divergence after allopolyploidization.</title>
        <authorList>
            <person name="Zhang X."/>
            <person name="Chen Y."/>
            <person name="Wang L."/>
            <person name="Yuan Y."/>
            <person name="Fang M."/>
            <person name="Shi L."/>
            <person name="Lu R."/>
            <person name="Comes H.P."/>
            <person name="Ma Y."/>
            <person name="Chen Y."/>
            <person name="Huang G."/>
            <person name="Zhou Y."/>
            <person name="Zheng Z."/>
            <person name="Qiu Y."/>
        </authorList>
    </citation>
    <scope>NUCLEOTIDE SEQUENCE [LARGE SCALE GENOMIC DNA]</scope>
    <source>
        <strain evidence="1">F231</strain>
    </source>
</reference>
<protein>
    <submittedName>
        <fullName evidence="1">Uncharacterized protein</fullName>
    </submittedName>
</protein>
<dbReference type="AlphaFoldDB" id="A0AAN7LL00"/>
<gene>
    <name evidence="1" type="ORF">SAY86_016194</name>
</gene>